<sequence>MKKIEEKLTLKRMKEEEKQRIEALAADERFKEEEKLRIEREKQEQIIFELKEKQRKMQADYDPELDIPLISSSEMTTQQIIQVMNSKQSQRRKFMLREITSEITEGIQNERKFDLIGQGFFVLMNQMMMKEIEKWRKRREKRERREKIREINKNGAKSGNFDQEYEKLIYDSCDDEDDEDEDEKEERIQKENKQRKEEEQKKIDNEIKKKQSELEQKKLTREQKLLKKKKEQEEKLNTDEHARKVHEEKKRIEQMYKDMDIEEKKKKQEQEQKEKEFKQFEQRKYDLQQEIKQRIKGGENLDFDEEIQKIDEMLENERKIQQEKDLQQKERIQKENKEKQEKIREDKIKLELEEFEKQRKKQQEEEEEEELKRIDVIETVCICLISLLFENQAAVIAAFSAQIPQTLLLLYTEKMLMKKYIEERMMNEKIKAIPVMNDKLNDKLKLTRTLSSSNSNIVSLELDDFGQQ</sequence>
<comment type="caution">
    <text evidence="3">The sequence shown here is derived from an EMBL/GenBank/DDBJ whole genome shotgun (WGS) entry which is preliminary data.</text>
</comment>
<organism evidence="3 4">
    <name type="scientific">Streblomastix strix</name>
    <dbReference type="NCBI Taxonomy" id="222440"/>
    <lineage>
        <taxon>Eukaryota</taxon>
        <taxon>Metamonada</taxon>
        <taxon>Preaxostyla</taxon>
        <taxon>Oxymonadida</taxon>
        <taxon>Streblomastigidae</taxon>
        <taxon>Streblomastix</taxon>
    </lineage>
</organism>
<evidence type="ECO:0000256" key="2">
    <source>
        <dbReference type="SAM" id="MobiDB-lite"/>
    </source>
</evidence>
<feature type="compositionally biased region" description="Basic and acidic residues" evidence="2">
    <location>
        <begin position="185"/>
        <end position="279"/>
    </location>
</feature>
<feature type="coiled-coil region" evidence="1">
    <location>
        <begin position="7"/>
        <end position="53"/>
    </location>
</feature>
<evidence type="ECO:0000256" key="1">
    <source>
        <dbReference type="SAM" id="Coils"/>
    </source>
</evidence>
<evidence type="ECO:0000313" key="4">
    <source>
        <dbReference type="Proteomes" id="UP000324800"/>
    </source>
</evidence>
<evidence type="ECO:0000313" key="3">
    <source>
        <dbReference type="EMBL" id="KAA6402234.1"/>
    </source>
</evidence>
<gene>
    <name evidence="3" type="ORF">EZS28_002236</name>
</gene>
<accession>A0A5J4X4S3</accession>
<protein>
    <submittedName>
        <fullName evidence="3">Uncharacterized protein</fullName>
    </submittedName>
</protein>
<keyword evidence="1" id="KW-0175">Coiled coil</keyword>
<dbReference type="EMBL" id="SNRW01000265">
    <property type="protein sequence ID" value="KAA6402234.1"/>
    <property type="molecule type" value="Genomic_DNA"/>
</dbReference>
<feature type="compositionally biased region" description="Basic and acidic residues" evidence="2">
    <location>
        <begin position="143"/>
        <end position="152"/>
    </location>
</feature>
<reference evidence="3 4" key="1">
    <citation type="submission" date="2019-03" db="EMBL/GenBank/DDBJ databases">
        <title>Single cell metagenomics reveals metabolic interactions within the superorganism composed of flagellate Streblomastix strix and complex community of Bacteroidetes bacteria on its surface.</title>
        <authorList>
            <person name="Treitli S.C."/>
            <person name="Kolisko M."/>
            <person name="Husnik F."/>
            <person name="Keeling P."/>
            <person name="Hampl V."/>
        </authorList>
    </citation>
    <scope>NUCLEOTIDE SEQUENCE [LARGE SCALE GENOMIC DNA]</scope>
    <source>
        <strain evidence="3">ST1C</strain>
    </source>
</reference>
<proteinExistence type="predicted"/>
<feature type="compositionally biased region" description="Acidic residues" evidence="2">
    <location>
        <begin position="172"/>
        <end position="184"/>
    </location>
</feature>
<feature type="region of interest" description="Disordered" evidence="2">
    <location>
        <begin position="321"/>
        <end position="340"/>
    </location>
</feature>
<feature type="region of interest" description="Disordered" evidence="2">
    <location>
        <begin position="136"/>
        <end position="279"/>
    </location>
</feature>
<dbReference type="Proteomes" id="UP000324800">
    <property type="component" value="Unassembled WGS sequence"/>
</dbReference>
<name>A0A5J4X4S3_9EUKA</name>
<dbReference type="AlphaFoldDB" id="A0A5J4X4S3"/>